<evidence type="ECO:0000313" key="2">
    <source>
        <dbReference type="EMBL" id="RHK04822.1"/>
    </source>
</evidence>
<gene>
    <name evidence="2" type="ORF">DW084_15545</name>
</gene>
<proteinExistence type="predicted"/>
<feature type="transmembrane region" description="Helical" evidence="1">
    <location>
        <begin position="20"/>
        <end position="38"/>
    </location>
</feature>
<keyword evidence="1" id="KW-0812">Transmembrane</keyword>
<dbReference type="RefSeq" id="WP_151196204.1">
    <property type="nucleotide sequence ID" value="NZ_CP119296.1"/>
</dbReference>
<keyword evidence="1" id="KW-1133">Transmembrane helix</keyword>
<keyword evidence="1" id="KW-0472">Membrane</keyword>
<reference evidence="2 3" key="1">
    <citation type="submission" date="2018-08" db="EMBL/GenBank/DDBJ databases">
        <title>A genome reference for cultivated species of the human gut microbiota.</title>
        <authorList>
            <person name="Zou Y."/>
            <person name="Xue W."/>
            <person name="Luo G."/>
        </authorList>
    </citation>
    <scope>NUCLEOTIDE SEQUENCE [LARGE SCALE GENOMIC DNA]</scope>
    <source>
        <strain evidence="2 3">AF48-16</strain>
    </source>
</reference>
<dbReference type="Proteomes" id="UP000286288">
    <property type="component" value="Unassembled WGS sequence"/>
</dbReference>
<organism evidence="2 3">
    <name type="scientific">Enterococcus casseliflavus</name>
    <name type="common">Enterococcus flavescens</name>
    <dbReference type="NCBI Taxonomy" id="37734"/>
    <lineage>
        <taxon>Bacteria</taxon>
        <taxon>Bacillati</taxon>
        <taxon>Bacillota</taxon>
        <taxon>Bacilli</taxon>
        <taxon>Lactobacillales</taxon>
        <taxon>Enterococcaceae</taxon>
        <taxon>Enterococcus</taxon>
    </lineage>
</organism>
<accession>A0A415EPV9</accession>
<dbReference type="AlphaFoldDB" id="A0A415EPV9"/>
<name>A0A415EPV9_ENTCA</name>
<evidence type="ECO:0000313" key="3">
    <source>
        <dbReference type="Proteomes" id="UP000286288"/>
    </source>
</evidence>
<protein>
    <submittedName>
        <fullName evidence="2">Uncharacterized protein</fullName>
    </submittedName>
</protein>
<sequence>MREYINEGQETLDWAVKNNQVFLIMFLLIFIILLYVLYKAYHMMVTERIEGKEERKQFLETLNQQQILINDQQRLLEEEKKLFQSMNKTVNDINTKIDVVIQRKE</sequence>
<dbReference type="EMBL" id="QRMZ01000025">
    <property type="protein sequence ID" value="RHK04822.1"/>
    <property type="molecule type" value="Genomic_DNA"/>
</dbReference>
<comment type="caution">
    <text evidence="2">The sequence shown here is derived from an EMBL/GenBank/DDBJ whole genome shotgun (WGS) entry which is preliminary data.</text>
</comment>
<evidence type="ECO:0000256" key="1">
    <source>
        <dbReference type="SAM" id="Phobius"/>
    </source>
</evidence>